<accession>L9KT45</accession>
<evidence type="ECO:0000313" key="1">
    <source>
        <dbReference type="EMBL" id="ELW65966.1"/>
    </source>
</evidence>
<dbReference type="AlphaFoldDB" id="L9KT45"/>
<gene>
    <name evidence="1" type="ORF">TREES_T100011928</name>
</gene>
<name>L9KT45_TUPCH</name>
<proteinExistence type="predicted"/>
<evidence type="ECO:0000313" key="2">
    <source>
        <dbReference type="Proteomes" id="UP000011518"/>
    </source>
</evidence>
<protein>
    <submittedName>
        <fullName evidence="1">Uncharacterized protein</fullName>
    </submittedName>
</protein>
<keyword evidence="2" id="KW-1185">Reference proteome</keyword>
<dbReference type="InParanoid" id="L9KT45"/>
<reference evidence="2" key="1">
    <citation type="submission" date="2012-07" db="EMBL/GenBank/DDBJ databases">
        <title>Genome of the Chinese tree shrew, a rising model animal genetically related to primates.</title>
        <authorList>
            <person name="Zhang G."/>
            <person name="Fan Y."/>
            <person name="Yao Y."/>
            <person name="Huang Z."/>
        </authorList>
    </citation>
    <scope>NUCLEOTIDE SEQUENCE [LARGE SCALE GENOMIC DNA]</scope>
</reference>
<organism evidence="1 2">
    <name type="scientific">Tupaia chinensis</name>
    <name type="common">Chinese tree shrew</name>
    <name type="synonym">Tupaia belangeri chinensis</name>
    <dbReference type="NCBI Taxonomy" id="246437"/>
    <lineage>
        <taxon>Eukaryota</taxon>
        <taxon>Metazoa</taxon>
        <taxon>Chordata</taxon>
        <taxon>Craniata</taxon>
        <taxon>Vertebrata</taxon>
        <taxon>Euteleostomi</taxon>
        <taxon>Mammalia</taxon>
        <taxon>Eutheria</taxon>
        <taxon>Euarchontoglires</taxon>
        <taxon>Scandentia</taxon>
        <taxon>Tupaiidae</taxon>
        <taxon>Tupaia</taxon>
    </lineage>
</organism>
<dbReference type="EMBL" id="KB320665">
    <property type="protein sequence ID" value="ELW65966.1"/>
    <property type="molecule type" value="Genomic_DNA"/>
</dbReference>
<reference evidence="2" key="2">
    <citation type="journal article" date="2013" name="Nat. Commun.">
        <title>Genome of the Chinese tree shrew.</title>
        <authorList>
            <person name="Fan Y."/>
            <person name="Huang Z.Y."/>
            <person name="Cao C.C."/>
            <person name="Chen C.S."/>
            <person name="Chen Y.X."/>
            <person name="Fan D.D."/>
            <person name="He J."/>
            <person name="Hou H.L."/>
            <person name="Hu L."/>
            <person name="Hu X.T."/>
            <person name="Jiang X.T."/>
            <person name="Lai R."/>
            <person name="Lang Y.S."/>
            <person name="Liang B."/>
            <person name="Liao S.G."/>
            <person name="Mu D."/>
            <person name="Ma Y.Y."/>
            <person name="Niu Y.Y."/>
            <person name="Sun X.Q."/>
            <person name="Xia J.Q."/>
            <person name="Xiao J."/>
            <person name="Xiong Z.Q."/>
            <person name="Xu L."/>
            <person name="Yang L."/>
            <person name="Zhang Y."/>
            <person name="Zhao W."/>
            <person name="Zhao X.D."/>
            <person name="Zheng Y.T."/>
            <person name="Zhou J.M."/>
            <person name="Zhu Y.B."/>
            <person name="Zhang G.J."/>
            <person name="Wang J."/>
            <person name="Yao Y.G."/>
        </authorList>
    </citation>
    <scope>NUCLEOTIDE SEQUENCE [LARGE SCALE GENOMIC DNA]</scope>
</reference>
<dbReference type="Proteomes" id="UP000011518">
    <property type="component" value="Unassembled WGS sequence"/>
</dbReference>
<sequence length="140" mass="15534">MDRNRVVAILVPMRADGLLAFSVMTSTALPSKRSQMRDTLRALLDRVVPWEETSASLCRAQGGASRGLPTPPLTVPPEQPDSGIQLLGHILNRETKDPSKWMFIFSSPHISTVHSFCVDVLCETYGSAVGEMECRYRNEM</sequence>